<evidence type="ECO:0000259" key="1">
    <source>
        <dbReference type="PROSITE" id="PS50146"/>
    </source>
</evidence>
<dbReference type="RefSeq" id="WP_091715295.1">
    <property type="nucleotide sequence ID" value="NZ_FOSH01000017.1"/>
</dbReference>
<sequence length="302" mass="33094">MKHNQGETPALKIPVFVNKHAGSAEAVINSLAGRDDITVHTLLASDMQVAIQTAIDDGHKRVIVSGGDGTLALAAGILTDTETEMAIIPGGTLNHFAQRLLIPTDISSAIELAMHGKVASTHVAYVNNQIFLNTSSVGAYVTFVRTREYLERKMQYMTASILAGIRRLYHFRHTHIILNEQKIKTPLVFVGVGERDLQIPSVGQVKPDGREGLHLIVIRCHSSWSVIKLVFSAMLMGIDPLTKAKLVDNAIIDEVEVTLRSRKKSLTVAVDGELIKLRPPLQYRFKRDSLNVVVPEAKGGDK</sequence>
<dbReference type="InterPro" id="IPR017438">
    <property type="entry name" value="ATP-NAD_kinase_N"/>
</dbReference>
<dbReference type="GO" id="GO:0016301">
    <property type="term" value="F:kinase activity"/>
    <property type="evidence" value="ECO:0007669"/>
    <property type="project" value="UniProtKB-KW"/>
</dbReference>
<gene>
    <name evidence="2" type="ORF">SAMN04488079_1177</name>
</gene>
<dbReference type="Gene3D" id="3.40.50.10330">
    <property type="entry name" value="Probable inorganic polyphosphate/atp-NAD kinase, domain 1"/>
    <property type="match status" value="1"/>
</dbReference>
<dbReference type="Proteomes" id="UP000198924">
    <property type="component" value="Unassembled WGS sequence"/>
</dbReference>
<keyword evidence="2" id="KW-0808">Transferase</keyword>
<organism evidence="2 3">
    <name type="scientific">Methylophaga sulfidovorans</name>
    <dbReference type="NCBI Taxonomy" id="45496"/>
    <lineage>
        <taxon>Bacteria</taxon>
        <taxon>Pseudomonadati</taxon>
        <taxon>Pseudomonadota</taxon>
        <taxon>Gammaproteobacteria</taxon>
        <taxon>Thiotrichales</taxon>
        <taxon>Piscirickettsiaceae</taxon>
        <taxon>Methylophaga</taxon>
    </lineage>
</organism>
<dbReference type="AlphaFoldDB" id="A0A1I4B4D4"/>
<dbReference type="SMART" id="SM00046">
    <property type="entry name" value="DAGKc"/>
    <property type="match status" value="1"/>
</dbReference>
<evidence type="ECO:0000313" key="2">
    <source>
        <dbReference type="EMBL" id="SFK62911.1"/>
    </source>
</evidence>
<dbReference type="Pfam" id="PF00781">
    <property type="entry name" value="DAGK_cat"/>
    <property type="match status" value="1"/>
</dbReference>
<feature type="domain" description="DAGKc" evidence="1">
    <location>
        <begin position="51"/>
        <end position="130"/>
    </location>
</feature>
<dbReference type="STRING" id="45496.SAMN04488079_1177"/>
<accession>A0A1I4B4D4</accession>
<dbReference type="InterPro" id="IPR016064">
    <property type="entry name" value="NAD/diacylglycerol_kinase_sf"/>
</dbReference>
<name>A0A1I4B4D4_9GAMM</name>
<keyword evidence="3" id="KW-1185">Reference proteome</keyword>
<keyword evidence="2" id="KW-0418">Kinase</keyword>
<dbReference type="SUPFAM" id="SSF111331">
    <property type="entry name" value="NAD kinase/diacylglycerol kinase-like"/>
    <property type="match status" value="1"/>
</dbReference>
<proteinExistence type="predicted"/>
<protein>
    <submittedName>
        <fullName evidence="2">Diacylglycerol kinase family enzyme</fullName>
    </submittedName>
</protein>
<dbReference type="Gene3D" id="2.60.200.40">
    <property type="match status" value="1"/>
</dbReference>
<dbReference type="PROSITE" id="PS50146">
    <property type="entry name" value="DAGK"/>
    <property type="match status" value="1"/>
</dbReference>
<dbReference type="OrthoDB" id="142078at2"/>
<dbReference type="EMBL" id="FOSH01000017">
    <property type="protein sequence ID" value="SFK62911.1"/>
    <property type="molecule type" value="Genomic_DNA"/>
</dbReference>
<evidence type="ECO:0000313" key="3">
    <source>
        <dbReference type="Proteomes" id="UP000198924"/>
    </source>
</evidence>
<reference evidence="3" key="1">
    <citation type="submission" date="2016-10" db="EMBL/GenBank/DDBJ databases">
        <authorList>
            <person name="Varghese N."/>
            <person name="Submissions S."/>
        </authorList>
    </citation>
    <scope>NUCLEOTIDE SEQUENCE [LARGE SCALE GENOMIC DNA]</scope>
    <source>
        <strain evidence="3">DSM 11578</strain>
    </source>
</reference>
<dbReference type="InterPro" id="IPR001206">
    <property type="entry name" value="Diacylglycerol_kinase_cat_dom"/>
</dbReference>